<dbReference type="PANTHER" id="PTHR10788">
    <property type="entry name" value="TREHALOSE-6-PHOSPHATE SYNTHASE"/>
    <property type="match status" value="1"/>
</dbReference>
<accession>A0ABR2N379</accession>
<dbReference type="SUPFAM" id="SSF56784">
    <property type="entry name" value="HAD-like"/>
    <property type="match status" value="1"/>
</dbReference>
<organism evidence="2 3">
    <name type="scientific">Platanthera guangdongensis</name>
    <dbReference type="NCBI Taxonomy" id="2320717"/>
    <lineage>
        <taxon>Eukaryota</taxon>
        <taxon>Viridiplantae</taxon>
        <taxon>Streptophyta</taxon>
        <taxon>Embryophyta</taxon>
        <taxon>Tracheophyta</taxon>
        <taxon>Spermatophyta</taxon>
        <taxon>Magnoliopsida</taxon>
        <taxon>Liliopsida</taxon>
        <taxon>Asparagales</taxon>
        <taxon>Orchidaceae</taxon>
        <taxon>Orchidoideae</taxon>
        <taxon>Orchideae</taxon>
        <taxon>Orchidinae</taxon>
        <taxon>Platanthera</taxon>
    </lineage>
</organism>
<comment type="similarity">
    <text evidence="1">In the N-terminal section; belongs to the glycosyltransferase 20 family.</text>
</comment>
<dbReference type="PANTHER" id="PTHR10788:SF94">
    <property type="entry name" value="ALPHA,ALPHA-TREHALOSE-PHOSPHATE SYNTHASE [UDP-FORMING] 5"/>
    <property type="match status" value="1"/>
</dbReference>
<reference evidence="2 3" key="1">
    <citation type="journal article" date="2022" name="Nat. Plants">
        <title>Genomes of leafy and leafless Platanthera orchids illuminate the evolution of mycoheterotrophy.</title>
        <authorList>
            <person name="Li M.H."/>
            <person name="Liu K.W."/>
            <person name="Li Z."/>
            <person name="Lu H.C."/>
            <person name="Ye Q.L."/>
            <person name="Zhang D."/>
            <person name="Wang J.Y."/>
            <person name="Li Y.F."/>
            <person name="Zhong Z.M."/>
            <person name="Liu X."/>
            <person name="Yu X."/>
            <person name="Liu D.K."/>
            <person name="Tu X.D."/>
            <person name="Liu B."/>
            <person name="Hao Y."/>
            <person name="Liao X.Y."/>
            <person name="Jiang Y.T."/>
            <person name="Sun W.H."/>
            <person name="Chen J."/>
            <person name="Chen Y.Q."/>
            <person name="Ai Y."/>
            <person name="Zhai J.W."/>
            <person name="Wu S.S."/>
            <person name="Zhou Z."/>
            <person name="Hsiao Y.Y."/>
            <person name="Wu W.L."/>
            <person name="Chen Y.Y."/>
            <person name="Lin Y.F."/>
            <person name="Hsu J.L."/>
            <person name="Li C.Y."/>
            <person name="Wang Z.W."/>
            <person name="Zhao X."/>
            <person name="Zhong W.Y."/>
            <person name="Ma X.K."/>
            <person name="Ma L."/>
            <person name="Huang J."/>
            <person name="Chen G.Z."/>
            <person name="Huang M.Z."/>
            <person name="Huang L."/>
            <person name="Peng D.H."/>
            <person name="Luo Y.B."/>
            <person name="Zou S.Q."/>
            <person name="Chen S.P."/>
            <person name="Lan S."/>
            <person name="Tsai W.C."/>
            <person name="Van de Peer Y."/>
            <person name="Liu Z.J."/>
        </authorList>
    </citation>
    <scope>NUCLEOTIDE SEQUENCE [LARGE SCALE GENOMIC DNA]</scope>
    <source>
        <strain evidence="2">Lor288</strain>
    </source>
</reference>
<dbReference type="InterPro" id="IPR001830">
    <property type="entry name" value="Glyco_trans_20"/>
</dbReference>
<sequence>MEILNSHALMQPLLTVKGILGVDRQEEMYSQAPPPSVRIGYWGDGTEVILENTPVRVDAVSTLPTFGSMVESLKGVSKGLVAEWMLSAMKGMELMPDCVLCVGDDRSGEQMFEVLSNPVAGLSLSEKAKVFVCTLWGQTPSKANYYLDDTT</sequence>
<evidence type="ECO:0000256" key="1">
    <source>
        <dbReference type="ARBA" id="ARBA00005409"/>
    </source>
</evidence>
<dbReference type="Gene3D" id="3.40.50.1000">
    <property type="entry name" value="HAD superfamily/HAD-like"/>
    <property type="match status" value="1"/>
</dbReference>
<dbReference type="InterPro" id="IPR003337">
    <property type="entry name" value="Trehalose_PPase"/>
</dbReference>
<proteinExistence type="inferred from homology"/>
<gene>
    <name evidence="2" type="primary">TPS6</name>
    <name evidence="2" type="ORF">KSP40_PGU016529</name>
</gene>
<evidence type="ECO:0000313" key="2">
    <source>
        <dbReference type="EMBL" id="KAK8970713.1"/>
    </source>
</evidence>
<dbReference type="Proteomes" id="UP001412067">
    <property type="component" value="Unassembled WGS sequence"/>
</dbReference>
<evidence type="ECO:0000313" key="3">
    <source>
        <dbReference type="Proteomes" id="UP001412067"/>
    </source>
</evidence>
<dbReference type="InterPro" id="IPR023214">
    <property type="entry name" value="HAD_sf"/>
</dbReference>
<comment type="caution">
    <text evidence="2">The sequence shown here is derived from an EMBL/GenBank/DDBJ whole genome shotgun (WGS) entry which is preliminary data.</text>
</comment>
<dbReference type="Pfam" id="PF02358">
    <property type="entry name" value="Trehalose_PPase"/>
    <property type="match status" value="1"/>
</dbReference>
<name>A0ABR2N379_9ASPA</name>
<keyword evidence="3" id="KW-1185">Reference proteome</keyword>
<protein>
    <submittedName>
        <fullName evidence="2">Alpha,alpha-trehalose-phosphate synthase [UDP-forming] 6</fullName>
    </submittedName>
</protein>
<dbReference type="InterPro" id="IPR036412">
    <property type="entry name" value="HAD-like_sf"/>
</dbReference>
<dbReference type="EMBL" id="JBBWWR010000001">
    <property type="protein sequence ID" value="KAK8970713.1"/>
    <property type="molecule type" value="Genomic_DNA"/>
</dbReference>